<accession>A0AAW8R731</accession>
<dbReference type="InterPro" id="IPR027417">
    <property type="entry name" value="P-loop_NTPase"/>
</dbReference>
<gene>
    <name evidence="8" type="primary">hrpB</name>
    <name evidence="8" type="ORF">RM544_10525</name>
</gene>
<keyword evidence="4" id="KW-0067">ATP-binding</keyword>
<dbReference type="Proteomes" id="UP001249020">
    <property type="component" value="Unassembled WGS sequence"/>
</dbReference>
<dbReference type="Gene3D" id="1.20.120.1080">
    <property type="match status" value="1"/>
</dbReference>
<protein>
    <submittedName>
        <fullName evidence="8">ATP-dependent helicase HrpB</fullName>
    </submittedName>
</protein>
<evidence type="ECO:0000313" key="8">
    <source>
        <dbReference type="EMBL" id="MDT0582973.1"/>
    </source>
</evidence>
<dbReference type="PIRSF" id="PIRSF005496">
    <property type="entry name" value="ATP_hel_hrpB"/>
    <property type="match status" value="1"/>
</dbReference>
<keyword evidence="2" id="KW-0378">Hydrolase</keyword>
<dbReference type="PANTHER" id="PTHR43519">
    <property type="entry name" value="ATP-DEPENDENT RNA HELICASE HRPB"/>
    <property type="match status" value="1"/>
</dbReference>
<comment type="caution">
    <text evidence="8">The sequence shown here is derived from an EMBL/GenBank/DDBJ whole genome shotgun (WGS) entry which is preliminary data.</text>
</comment>
<dbReference type="CDD" id="cd17990">
    <property type="entry name" value="DEXHc_HrpB"/>
    <property type="match status" value="1"/>
</dbReference>
<dbReference type="RefSeq" id="WP_311361753.1">
    <property type="nucleotide sequence ID" value="NZ_JAVRIE010000004.1"/>
</dbReference>
<dbReference type="Pfam" id="PF00270">
    <property type="entry name" value="DEAD"/>
    <property type="match status" value="1"/>
</dbReference>
<dbReference type="InterPro" id="IPR013689">
    <property type="entry name" value="RNA_helicase_ATP-dep_HrpB_C"/>
</dbReference>
<dbReference type="InterPro" id="IPR014001">
    <property type="entry name" value="Helicase_ATP-bd"/>
</dbReference>
<dbReference type="InterPro" id="IPR011545">
    <property type="entry name" value="DEAD/DEAH_box_helicase_dom"/>
</dbReference>
<dbReference type="GO" id="GO:0005524">
    <property type="term" value="F:ATP binding"/>
    <property type="evidence" value="ECO:0007669"/>
    <property type="project" value="UniProtKB-KW"/>
</dbReference>
<dbReference type="FunFam" id="3.40.50.300:FF:002125">
    <property type="entry name" value="ATP-dependent helicase HrpB"/>
    <property type="match status" value="1"/>
</dbReference>
<dbReference type="GO" id="GO:0004386">
    <property type="term" value="F:helicase activity"/>
    <property type="evidence" value="ECO:0007669"/>
    <property type="project" value="UniProtKB-KW"/>
</dbReference>
<dbReference type="PROSITE" id="PS51194">
    <property type="entry name" value="HELICASE_CTER"/>
    <property type="match status" value="1"/>
</dbReference>
<evidence type="ECO:0000256" key="4">
    <source>
        <dbReference type="ARBA" id="ARBA00022840"/>
    </source>
</evidence>
<dbReference type="NCBIfam" id="TIGR01970">
    <property type="entry name" value="DEAH_box_HrpB"/>
    <property type="match status" value="1"/>
</dbReference>
<dbReference type="PANTHER" id="PTHR43519:SF1">
    <property type="entry name" value="ATP-DEPENDENT RNA HELICASE HRPB"/>
    <property type="match status" value="1"/>
</dbReference>
<name>A0AAW8R731_9ALTE</name>
<dbReference type="SMART" id="SM00487">
    <property type="entry name" value="DEXDc"/>
    <property type="match status" value="1"/>
</dbReference>
<evidence type="ECO:0000256" key="2">
    <source>
        <dbReference type="ARBA" id="ARBA00022801"/>
    </source>
</evidence>
<feature type="domain" description="Helicase ATP-binding" evidence="6">
    <location>
        <begin position="11"/>
        <end position="175"/>
    </location>
</feature>
<evidence type="ECO:0000259" key="6">
    <source>
        <dbReference type="PROSITE" id="PS51192"/>
    </source>
</evidence>
<dbReference type="Pfam" id="PF08482">
    <property type="entry name" value="HrpB_C"/>
    <property type="match status" value="1"/>
</dbReference>
<proteinExistence type="predicted"/>
<organism evidence="8 9">
    <name type="scientific">Brumicola blandensis</name>
    <dbReference type="NCBI Taxonomy" id="3075611"/>
    <lineage>
        <taxon>Bacteria</taxon>
        <taxon>Pseudomonadati</taxon>
        <taxon>Pseudomonadota</taxon>
        <taxon>Gammaproteobacteria</taxon>
        <taxon>Alteromonadales</taxon>
        <taxon>Alteromonadaceae</taxon>
        <taxon>Brumicola</taxon>
    </lineage>
</organism>
<dbReference type="CDD" id="cd18791">
    <property type="entry name" value="SF2_C_RHA"/>
    <property type="match status" value="1"/>
</dbReference>
<dbReference type="Pfam" id="PF00271">
    <property type="entry name" value="Helicase_C"/>
    <property type="match status" value="1"/>
</dbReference>
<evidence type="ECO:0000313" key="9">
    <source>
        <dbReference type="Proteomes" id="UP001249020"/>
    </source>
</evidence>
<dbReference type="AlphaFoldDB" id="A0AAW8R731"/>
<dbReference type="InterPro" id="IPR010225">
    <property type="entry name" value="HrpB"/>
</dbReference>
<evidence type="ECO:0000256" key="3">
    <source>
        <dbReference type="ARBA" id="ARBA00022806"/>
    </source>
</evidence>
<evidence type="ECO:0000256" key="1">
    <source>
        <dbReference type="ARBA" id="ARBA00022741"/>
    </source>
</evidence>
<evidence type="ECO:0000259" key="7">
    <source>
        <dbReference type="PROSITE" id="PS51194"/>
    </source>
</evidence>
<dbReference type="EMBL" id="JAVRIE010000004">
    <property type="protein sequence ID" value="MDT0582973.1"/>
    <property type="molecule type" value="Genomic_DNA"/>
</dbReference>
<dbReference type="PROSITE" id="PS51192">
    <property type="entry name" value="HELICASE_ATP_BIND_1"/>
    <property type="match status" value="1"/>
</dbReference>
<dbReference type="InterPro" id="IPR007502">
    <property type="entry name" value="Helicase-assoc_dom"/>
</dbReference>
<dbReference type="SUPFAM" id="SSF52540">
    <property type="entry name" value="P-loop containing nucleoside triphosphate hydrolases"/>
    <property type="match status" value="1"/>
</dbReference>
<dbReference type="SMART" id="SM00847">
    <property type="entry name" value="HA2"/>
    <property type="match status" value="1"/>
</dbReference>
<dbReference type="GO" id="GO:0003676">
    <property type="term" value="F:nucleic acid binding"/>
    <property type="evidence" value="ECO:0007669"/>
    <property type="project" value="InterPro"/>
</dbReference>
<dbReference type="InterPro" id="IPR001650">
    <property type="entry name" value="Helicase_C-like"/>
</dbReference>
<keyword evidence="9" id="KW-1185">Reference proteome</keyword>
<evidence type="ECO:0000256" key="5">
    <source>
        <dbReference type="SAM" id="MobiDB-lite"/>
    </source>
</evidence>
<sequence>MLPITDIFSELDITLSSGDHIIVAPPGAGKSTELPLHLLKHPSLNDQKILMLQPQRIAARSIAQYLAGRLNEKVGDTVGYRIRGENQTSSSTRLEIVTEGVLTRMLQYQPELTGIGLIIFDEFHERNMHADFSLALCLEVQQALREDLRLIIMSATLEVSALQSLLPEAQLLEAKGRSFPIDIQYTGKVSNKELSQTVVNTLLDVLPKHEKDILVFLPGAYEINKVAGLLSKCLSQDNENHAYSISKIDIHCLYSELNKQMQDAALRPSQSGRRKVILATNIAETSLTIDGIEAVIDSGIEKKAIYDLRRGFTHLASQAISQASASQRAGRAGRLMAGTCYRMWDKETHHRLARQSTPDILQTEISSFLLEALVWGSDFSDLALLDTPSSAQIAQARDTLRGLGIIDEREKLTSLGKVAHNLGANPNIAVMLLKSKKLSEAHVSLACAIAALLESKDPMPDSPSVELQLRLAFLLENRSHPIWMLIKQWQRKAHSTLHSPSENWPLEDCGLLLAFAFPQWIAKQRSRGLYSMANGSGGALKLQDPLSEERWLVVGNMHTTEHQSGDAIVRLAQALSLSQIDAYFSHMVSEQELVQWNEEKQKILAEKVVFLGKIRMHKQPLPQASQSQLNSVWEHLLLDKGIHALPFDDRTKLLIERVKLAKSVDDAFPDFSEQGLLANIDTWFTPYLQGLKSWKQIGQLSFYQQLRQSMDYAIQQKLDSLLPESIDIPIGRKAKLDYRDNNKVVLSVRMQELYGLQTHPCLLNGKLPITIELLSPAQRPIQTTEDIVGFWSGSYREVQKEMKGRYPRHFWPDEPMKAPATSTTKKRMEQKQ</sequence>
<dbReference type="GO" id="GO:0016787">
    <property type="term" value="F:hydrolase activity"/>
    <property type="evidence" value="ECO:0007669"/>
    <property type="project" value="UniProtKB-KW"/>
</dbReference>
<reference evidence="8 9" key="1">
    <citation type="submission" date="2023-09" db="EMBL/GenBank/DDBJ databases">
        <authorList>
            <person name="Rey-Velasco X."/>
        </authorList>
    </citation>
    <scope>NUCLEOTIDE SEQUENCE [LARGE SCALE GENOMIC DNA]</scope>
    <source>
        <strain evidence="8 9">W409</strain>
    </source>
</reference>
<feature type="domain" description="Helicase C-terminal" evidence="7">
    <location>
        <begin position="201"/>
        <end position="376"/>
    </location>
</feature>
<keyword evidence="1" id="KW-0547">Nucleotide-binding</keyword>
<feature type="region of interest" description="Disordered" evidence="5">
    <location>
        <begin position="809"/>
        <end position="832"/>
    </location>
</feature>
<keyword evidence="3 8" id="KW-0347">Helicase</keyword>
<dbReference type="Gene3D" id="3.40.50.300">
    <property type="entry name" value="P-loop containing nucleotide triphosphate hydrolases"/>
    <property type="match status" value="2"/>
</dbReference>
<dbReference type="InterPro" id="IPR049614">
    <property type="entry name" value="HrpB_DEXH"/>
</dbReference>
<dbReference type="SMART" id="SM00490">
    <property type="entry name" value="HELICc"/>
    <property type="match status" value="1"/>
</dbReference>